<keyword evidence="4" id="KW-1185">Reference proteome</keyword>
<dbReference type="CDD" id="cd14727">
    <property type="entry name" value="ChanN-like"/>
    <property type="match status" value="1"/>
</dbReference>
<feature type="chain" id="PRO_5009919736" evidence="1">
    <location>
        <begin position="30"/>
        <end position="302"/>
    </location>
</feature>
<keyword evidence="1" id="KW-0732">Signal</keyword>
<evidence type="ECO:0000313" key="4">
    <source>
        <dbReference type="Proteomes" id="UP000184248"/>
    </source>
</evidence>
<protein>
    <submittedName>
        <fullName evidence="3">Uncharacterized iron-regulated protein</fullName>
    </submittedName>
</protein>
<proteinExistence type="predicted"/>
<accession>A0A1M6NF80</accession>
<feature type="domain" description="Haem-binding uptake Tiki superfamily ChaN" evidence="2">
    <location>
        <begin position="51"/>
        <end position="257"/>
    </location>
</feature>
<evidence type="ECO:0000259" key="2">
    <source>
        <dbReference type="Pfam" id="PF04187"/>
    </source>
</evidence>
<dbReference type="Proteomes" id="UP000184248">
    <property type="component" value="Unassembled WGS sequence"/>
</dbReference>
<dbReference type="EMBL" id="FRAL01000001">
    <property type="protein sequence ID" value="SHJ94350.1"/>
    <property type="molecule type" value="Genomic_DNA"/>
</dbReference>
<dbReference type="SUPFAM" id="SSF159501">
    <property type="entry name" value="EreA/ChaN-like"/>
    <property type="match status" value="1"/>
</dbReference>
<reference evidence="4" key="1">
    <citation type="submission" date="2016-11" db="EMBL/GenBank/DDBJ databases">
        <authorList>
            <person name="Varghese N."/>
            <person name="Submissions S."/>
        </authorList>
    </citation>
    <scope>NUCLEOTIDE SEQUENCE [LARGE SCALE GENOMIC DNA]</scope>
    <source>
        <strain evidence="4">ALO Sharm</strain>
    </source>
</reference>
<feature type="signal peptide" evidence="1">
    <location>
        <begin position="1"/>
        <end position="29"/>
    </location>
</feature>
<evidence type="ECO:0000256" key="1">
    <source>
        <dbReference type="SAM" id="SignalP"/>
    </source>
</evidence>
<evidence type="ECO:0000313" key="3">
    <source>
        <dbReference type="EMBL" id="SHJ94350.1"/>
    </source>
</evidence>
<sequence>MPPRRYTLPLARRVAPLLVGFTWLSDAQAATCHAPGQWLDKAGAPIATDVMMRDLAEQQVVMLGERHDQRAHHRWQLQTLAGLHALRPDMVIGLEMLPRKAQPVLDDWVAGALSEAAFLEASDWFETWGYDPELYWPILHFARMQDVPLKALNVTPELQRRLVRDGWDAVPSDDRFGMTAPAPASPAYRADLADVFAAHDHAANAGDEGLEHFIDAQLVWDRAMASGLAEASAEGKLVVGLMGLRHLSDGHGVPHQLDDLGVAEHLSLLPRRLDAACRPPPAGRADGFFILDQRREEAPAAP</sequence>
<dbReference type="Pfam" id="PF04187">
    <property type="entry name" value="Cofac_haem_bdg"/>
    <property type="match status" value="1"/>
</dbReference>
<name>A0A1M6NF80_9GAMM</name>
<organism evidence="3 4">
    <name type="scientific">Halomonas caseinilytica</name>
    <dbReference type="NCBI Taxonomy" id="438744"/>
    <lineage>
        <taxon>Bacteria</taxon>
        <taxon>Pseudomonadati</taxon>
        <taxon>Pseudomonadota</taxon>
        <taxon>Gammaproteobacteria</taxon>
        <taxon>Oceanospirillales</taxon>
        <taxon>Halomonadaceae</taxon>
        <taxon>Halomonas</taxon>
    </lineage>
</organism>
<dbReference type="Gene3D" id="3.40.50.11550">
    <property type="match status" value="1"/>
</dbReference>
<dbReference type="AlphaFoldDB" id="A0A1M6NF80"/>
<dbReference type="InterPro" id="IPR007314">
    <property type="entry name" value="Cofac_haem-bd_dom"/>
</dbReference>
<dbReference type="RefSeq" id="WP_082919909.1">
    <property type="nucleotide sequence ID" value="NZ_BDEO01000001.1"/>
</dbReference>
<gene>
    <name evidence="3" type="ORF">SAMN05192556_101383</name>
</gene>